<dbReference type="RefSeq" id="WP_116410770.1">
    <property type="nucleotide sequence ID" value="NZ_NBXB01000017.1"/>
</dbReference>
<proteinExistence type="predicted"/>
<dbReference type="Proteomes" id="UP000256541">
    <property type="component" value="Unassembled WGS sequence"/>
</dbReference>
<accession>A0A3E0W0K4</accession>
<dbReference type="AlphaFoldDB" id="A0A3E0W0K4"/>
<sequence length="85" mass="9735">MTTTEAEWDAEQVGYLIASVERQADLNPFGVPYSLATDPAIRDSIVVDLEVDLMARAVKQRRDSDAKTYEHQDQSGWFYTPRIER</sequence>
<reference evidence="1 2" key="1">
    <citation type="submission" date="2017-04" db="EMBL/GenBank/DDBJ databases">
        <title>Comparative genome analysis of Subtercola boreus.</title>
        <authorList>
            <person name="Cho Y.-J."/>
            <person name="Cho A."/>
            <person name="Kim O.-S."/>
            <person name="Lee J.-I."/>
        </authorList>
    </citation>
    <scope>NUCLEOTIDE SEQUENCE [LARGE SCALE GENOMIC DNA]</scope>
    <source>
        <strain evidence="1 2">P27479</strain>
    </source>
</reference>
<evidence type="ECO:0000313" key="1">
    <source>
        <dbReference type="EMBL" id="RFA15832.1"/>
    </source>
</evidence>
<dbReference type="EMBL" id="NBXB01000017">
    <property type="protein sequence ID" value="RFA15832.1"/>
    <property type="molecule type" value="Genomic_DNA"/>
</dbReference>
<evidence type="ECO:0000313" key="2">
    <source>
        <dbReference type="Proteomes" id="UP000256541"/>
    </source>
</evidence>
<gene>
    <name evidence="1" type="ORF">B7R22_05340</name>
</gene>
<organism evidence="1 2">
    <name type="scientific">Subtercola boreus</name>
    <dbReference type="NCBI Taxonomy" id="120213"/>
    <lineage>
        <taxon>Bacteria</taxon>
        <taxon>Bacillati</taxon>
        <taxon>Actinomycetota</taxon>
        <taxon>Actinomycetes</taxon>
        <taxon>Micrococcales</taxon>
        <taxon>Microbacteriaceae</taxon>
        <taxon>Subtercola</taxon>
    </lineage>
</organism>
<comment type="caution">
    <text evidence="1">The sequence shown here is derived from an EMBL/GenBank/DDBJ whole genome shotgun (WGS) entry which is preliminary data.</text>
</comment>
<dbReference type="OrthoDB" id="9806951at2"/>
<protein>
    <submittedName>
        <fullName evidence="1">Uncharacterized protein</fullName>
    </submittedName>
</protein>
<name>A0A3E0W0K4_9MICO</name>